<protein>
    <submittedName>
        <fullName evidence="2">GNAT family N-acetyltransferase</fullName>
    </submittedName>
</protein>
<dbReference type="InterPro" id="IPR000182">
    <property type="entry name" value="GNAT_dom"/>
</dbReference>
<evidence type="ECO:0000313" key="3">
    <source>
        <dbReference type="Proteomes" id="UP000318733"/>
    </source>
</evidence>
<keyword evidence="2" id="KW-0808">Transferase</keyword>
<dbReference type="RefSeq" id="WP_144250329.1">
    <property type="nucleotide sequence ID" value="NZ_VLPK01000005.1"/>
</dbReference>
<reference evidence="2 3" key="1">
    <citation type="submission" date="2019-07" db="EMBL/GenBank/DDBJ databases">
        <authorList>
            <person name="Huq M.A."/>
        </authorList>
    </citation>
    <scope>NUCLEOTIDE SEQUENCE [LARGE SCALE GENOMIC DNA]</scope>
    <source>
        <strain evidence="2 3">MAH-19</strain>
    </source>
</reference>
<feature type="domain" description="N-acetyltransferase" evidence="1">
    <location>
        <begin position="11"/>
        <end position="164"/>
    </location>
</feature>
<dbReference type="InterPro" id="IPR016181">
    <property type="entry name" value="Acyl_CoA_acyltransferase"/>
</dbReference>
<dbReference type="PANTHER" id="PTHR43072">
    <property type="entry name" value="N-ACETYLTRANSFERASE"/>
    <property type="match status" value="1"/>
</dbReference>
<dbReference type="Pfam" id="PF00583">
    <property type="entry name" value="Acetyltransf_1"/>
    <property type="match status" value="1"/>
</dbReference>
<keyword evidence="3" id="KW-1185">Reference proteome</keyword>
<comment type="caution">
    <text evidence="2">The sequence shown here is derived from an EMBL/GenBank/DDBJ whole genome shotgun (WGS) entry which is preliminary data.</text>
</comment>
<dbReference type="EMBL" id="VLPK01000005">
    <property type="protein sequence ID" value="TSJ37294.1"/>
    <property type="molecule type" value="Genomic_DNA"/>
</dbReference>
<dbReference type="OrthoDB" id="9792929at2"/>
<accession>A0A556MBJ7</accession>
<sequence length="164" mass="18780">MTELTADELNLSVRQIDFEKIDEVIDLFDQYRMFYKQASDLELAKHFLTERLQNNESVIFVACIEFNDTALSVGFTQLYPKYSSVKAVKNWILNDLYVNPAYRKQGIGNKLIDASIDFAKNGGAKYVQIETATDNYTAQSLYESVGFIKQAPDAEFIVYRKSVD</sequence>
<evidence type="ECO:0000313" key="2">
    <source>
        <dbReference type="EMBL" id="TSJ37294.1"/>
    </source>
</evidence>
<dbReference type="PROSITE" id="PS51186">
    <property type="entry name" value="GNAT"/>
    <property type="match status" value="1"/>
</dbReference>
<dbReference type="PANTHER" id="PTHR43072:SF60">
    <property type="entry name" value="L-2,4-DIAMINOBUTYRIC ACID ACETYLTRANSFERASE"/>
    <property type="match status" value="1"/>
</dbReference>
<dbReference type="AlphaFoldDB" id="A0A556MBJ7"/>
<evidence type="ECO:0000259" key="1">
    <source>
        <dbReference type="PROSITE" id="PS51186"/>
    </source>
</evidence>
<proteinExistence type="predicted"/>
<dbReference type="Proteomes" id="UP000318733">
    <property type="component" value="Unassembled WGS sequence"/>
</dbReference>
<gene>
    <name evidence="2" type="ORF">FO440_21265</name>
</gene>
<organism evidence="2 3">
    <name type="scientific">Mucilaginibacter corticis</name>
    <dbReference type="NCBI Taxonomy" id="2597670"/>
    <lineage>
        <taxon>Bacteria</taxon>
        <taxon>Pseudomonadati</taxon>
        <taxon>Bacteroidota</taxon>
        <taxon>Sphingobacteriia</taxon>
        <taxon>Sphingobacteriales</taxon>
        <taxon>Sphingobacteriaceae</taxon>
        <taxon>Mucilaginibacter</taxon>
    </lineage>
</organism>
<name>A0A556MBJ7_9SPHI</name>
<dbReference type="SUPFAM" id="SSF55729">
    <property type="entry name" value="Acyl-CoA N-acyltransferases (Nat)"/>
    <property type="match status" value="1"/>
</dbReference>
<dbReference type="CDD" id="cd04301">
    <property type="entry name" value="NAT_SF"/>
    <property type="match status" value="1"/>
</dbReference>
<dbReference type="GO" id="GO:0016747">
    <property type="term" value="F:acyltransferase activity, transferring groups other than amino-acyl groups"/>
    <property type="evidence" value="ECO:0007669"/>
    <property type="project" value="InterPro"/>
</dbReference>
<dbReference type="Gene3D" id="3.40.630.30">
    <property type="match status" value="1"/>
</dbReference>